<dbReference type="RefSeq" id="WP_147058411.1">
    <property type="nucleotide sequence ID" value="NZ_CP042437.1"/>
</dbReference>
<dbReference type="OrthoDB" id="9793567at2"/>
<dbReference type="SUPFAM" id="SSF88697">
    <property type="entry name" value="PUA domain-like"/>
    <property type="match status" value="1"/>
</dbReference>
<keyword evidence="4" id="KW-1185">Reference proteome</keyword>
<evidence type="ECO:0000259" key="2">
    <source>
        <dbReference type="Pfam" id="PF01878"/>
    </source>
</evidence>
<proteinExistence type="inferred from homology"/>
<dbReference type="Proteomes" id="UP000321362">
    <property type="component" value="Chromosome"/>
</dbReference>
<dbReference type="HAMAP" id="MF_00771">
    <property type="entry name" value="UPF0310"/>
    <property type="match status" value="1"/>
</dbReference>
<name>A0A5B8W4Y9_9SPHI</name>
<dbReference type="CDD" id="cd21132">
    <property type="entry name" value="EVE-like"/>
    <property type="match status" value="1"/>
</dbReference>
<evidence type="ECO:0000313" key="4">
    <source>
        <dbReference type="Proteomes" id="UP000321362"/>
    </source>
</evidence>
<dbReference type="Gene3D" id="3.10.590.10">
    <property type="entry name" value="ph1033 like domains"/>
    <property type="match status" value="1"/>
</dbReference>
<reference evidence="3 4" key="1">
    <citation type="journal article" date="2013" name="J. Microbiol.">
        <title>Mucilaginibacter ginsenosidivorax sp. nov., with ginsenoside converting activity isolated from sediment.</title>
        <authorList>
            <person name="Kim J.K."/>
            <person name="Choi T.E."/>
            <person name="Liu Q.M."/>
            <person name="Park H.Y."/>
            <person name="Yi T.H."/>
            <person name="Yoon M.H."/>
            <person name="Kim S.C."/>
            <person name="Im W.T."/>
        </authorList>
    </citation>
    <scope>NUCLEOTIDE SEQUENCE [LARGE SCALE GENOMIC DNA]</scope>
    <source>
        <strain evidence="3 4">KHI28</strain>
    </source>
</reference>
<organism evidence="3 4">
    <name type="scientific">Mucilaginibacter ginsenosidivorax</name>
    <dbReference type="NCBI Taxonomy" id="862126"/>
    <lineage>
        <taxon>Bacteria</taxon>
        <taxon>Pseudomonadati</taxon>
        <taxon>Bacteroidota</taxon>
        <taxon>Sphingobacteriia</taxon>
        <taxon>Sphingobacteriales</taxon>
        <taxon>Sphingobacteriaceae</taxon>
        <taxon>Mucilaginibacter</taxon>
    </lineage>
</organism>
<dbReference type="KEGG" id="mgk:FSB76_25375"/>
<comment type="similarity">
    <text evidence="1">Belongs to the UPF0310 family.</text>
</comment>
<evidence type="ECO:0000313" key="3">
    <source>
        <dbReference type="EMBL" id="QEC79120.1"/>
    </source>
</evidence>
<dbReference type="NCBIfam" id="NF002616">
    <property type="entry name" value="PRK02268.1-2"/>
    <property type="match status" value="1"/>
</dbReference>
<sequence>MKYWITVVSKDHITRGVAGGFMQANHGKQGPLTRMATGDWVIIYSPKKSMDGDEKLQAFTAIGQVAADEIYQYKMSEDFKPFRRDVTYYKCNETPIVPLVDKLSFMPNKQSWGYPFRFGFFELPGHDFELIKKHMLTNEPTPINNK</sequence>
<feature type="domain" description="EVE" evidence="2">
    <location>
        <begin position="2"/>
        <end position="132"/>
    </location>
</feature>
<evidence type="ECO:0000256" key="1">
    <source>
        <dbReference type="HAMAP-Rule" id="MF_00771"/>
    </source>
</evidence>
<dbReference type="EMBL" id="CP042437">
    <property type="protein sequence ID" value="QEC79120.1"/>
    <property type="molecule type" value="Genomic_DNA"/>
</dbReference>
<gene>
    <name evidence="3" type="ORF">FSB76_25375</name>
</gene>
<dbReference type="AlphaFoldDB" id="A0A5B8W4Y9"/>
<dbReference type="InterPro" id="IPR002740">
    <property type="entry name" value="EVE_domain"/>
</dbReference>
<dbReference type="Pfam" id="PF01878">
    <property type="entry name" value="EVE"/>
    <property type="match status" value="1"/>
</dbReference>
<protein>
    <recommendedName>
        <fullName evidence="1">UPF0310 protein FSB76_25375</fullName>
    </recommendedName>
</protein>
<dbReference type="InterPro" id="IPR015947">
    <property type="entry name" value="PUA-like_sf"/>
</dbReference>
<dbReference type="InterPro" id="IPR022996">
    <property type="entry name" value="UPF0310"/>
</dbReference>
<accession>A0A5B8W4Y9</accession>